<organism evidence="1">
    <name type="scientific">marine sediment metagenome</name>
    <dbReference type="NCBI Taxonomy" id="412755"/>
    <lineage>
        <taxon>unclassified sequences</taxon>
        <taxon>metagenomes</taxon>
        <taxon>ecological metagenomes</taxon>
    </lineage>
</organism>
<sequence length="48" mass="5635">MNTCSVCFHKGNDVHEYPTYSQELQRDTTDYFCKDEEECLKRKEAQGG</sequence>
<protein>
    <submittedName>
        <fullName evidence="1">Uncharacterized protein</fullName>
    </submittedName>
</protein>
<proteinExistence type="predicted"/>
<gene>
    <name evidence="1" type="ORF">LCGC14_0488590</name>
</gene>
<dbReference type="AlphaFoldDB" id="A0A0F9SQF9"/>
<dbReference type="EMBL" id="LAZR01000545">
    <property type="protein sequence ID" value="KKN64727.1"/>
    <property type="molecule type" value="Genomic_DNA"/>
</dbReference>
<accession>A0A0F9SQF9</accession>
<comment type="caution">
    <text evidence="1">The sequence shown here is derived from an EMBL/GenBank/DDBJ whole genome shotgun (WGS) entry which is preliminary data.</text>
</comment>
<reference evidence="1" key="1">
    <citation type="journal article" date="2015" name="Nature">
        <title>Complex archaea that bridge the gap between prokaryotes and eukaryotes.</title>
        <authorList>
            <person name="Spang A."/>
            <person name="Saw J.H."/>
            <person name="Jorgensen S.L."/>
            <person name="Zaremba-Niedzwiedzka K."/>
            <person name="Martijn J."/>
            <person name="Lind A.E."/>
            <person name="van Eijk R."/>
            <person name="Schleper C."/>
            <person name="Guy L."/>
            <person name="Ettema T.J."/>
        </authorList>
    </citation>
    <scope>NUCLEOTIDE SEQUENCE</scope>
</reference>
<name>A0A0F9SQF9_9ZZZZ</name>
<evidence type="ECO:0000313" key="1">
    <source>
        <dbReference type="EMBL" id="KKN64727.1"/>
    </source>
</evidence>